<dbReference type="PANTHER" id="PTHR43649:SF12">
    <property type="entry name" value="DIACETYLCHITOBIOSE BINDING PROTEIN DASA"/>
    <property type="match status" value="1"/>
</dbReference>
<feature type="signal peptide" evidence="1">
    <location>
        <begin position="1"/>
        <end position="22"/>
    </location>
</feature>
<comment type="caution">
    <text evidence="2">The sequence shown here is derived from an EMBL/GenBank/DDBJ whole genome shotgun (WGS) entry which is preliminary data.</text>
</comment>
<keyword evidence="1" id="KW-0732">Signal</keyword>
<name>A0A9D2CYN2_9FIRM</name>
<dbReference type="InterPro" id="IPR050490">
    <property type="entry name" value="Bact_solute-bd_prot1"/>
</dbReference>
<reference evidence="2" key="1">
    <citation type="journal article" date="2021" name="PeerJ">
        <title>Extensive microbial diversity within the chicken gut microbiome revealed by metagenomics and culture.</title>
        <authorList>
            <person name="Gilroy R."/>
            <person name="Ravi A."/>
            <person name="Getino M."/>
            <person name="Pursley I."/>
            <person name="Horton D.L."/>
            <person name="Alikhan N.F."/>
            <person name="Baker D."/>
            <person name="Gharbi K."/>
            <person name="Hall N."/>
            <person name="Watson M."/>
            <person name="Adriaenssens E.M."/>
            <person name="Foster-Nyarko E."/>
            <person name="Jarju S."/>
            <person name="Secka A."/>
            <person name="Antonio M."/>
            <person name="Oren A."/>
            <person name="Chaudhuri R.R."/>
            <person name="La Ragione R."/>
            <person name="Hildebrand F."/>
            <person name="Pallen M.J."/>
        </authorList>
    </citation>
    <scope>NUCLEOTIDE SEQUENCE</scope>
    <source>
        <strain evidence="2">CHK187-5294</strain>
    </source>
</reference>
<evidence type="ECO:0000256" key="1">
    <source>
        <dbReference type="SAM" id="SignalP"/>
    </source>
</evidence>
<gene>
    <name evidence="2" type="ORF">H9727_03080</name>
</gene>
<dbReference type="Gene3D" id="3.40.190.10">
    <property type="entry name" value="Periplasmic binding protein-like II"/>
    <property type="match status" value="2"/>
</dbReference>
<dbReference type="Proteomes" id="UP000824132">
    <property type="component" value="Unassembled WGS sequence"/>
</dbReference>
<dbReference type="SUPFAM" id="SSF53850">
    <property type="entry name" value="Periplasmic binding protein-like II"/>
    <property type="match status" value="1"/>
</dbReference>
<dbReference type="AlphaFoldDB" id="A0A9D2CYN2"/>
<organism evidence="2 3">
    <name type="scientific">Candidatus Borkfalkia avistercoris</name>
    <dbReference type="NCBI Taxonomy" id="2838504"/>
    <lineage>
        <taxon>Bacteria</taxon>
        <taxon>Bacillati</taxon>
        <taxon>Bacillota</taxon>
        <taxon>Clostridia</taxon>
        <taxon>Christensenellales</taxon>
        <taxon>Christensenellaceae</taxon>
        <taxon>Candidatus Borkfalkia</taxon>
    </lineage>
</organism>
<accession>A0A9D2CYN2</accession>
<dbReference type="PROSITE" id="PS51257">
    <property type="entry name" value="PROKAR_LIPOPROTEIN"/>
    <property type="match status" value="1"/>
</dbReference>
<dbReference type="PANTHER" id="PTHR43649">
    <property type="entry name" value="ARABINOSE-BINDING PROTEIN-RELATED"/>
    <property type="match status" value="1"/>
</dbReference>
<reference evidence="2" key="2">
    <citation type="submission" date="2021-04" db="EMBL/GenBank/DDBJ databases">
        <authorList>
            <person name="Gilroy R."/>
        </authorList>
    </citation>
    <scope>NUCLEOTIDE SEQUENCE</scope>
    <source>
        <strain evidence="2">CHK187-5294</strain>
    </source>
</reference>
<sequence length="530" mass="60091">MKRLTRFLGLALSLVLAGSVFAACGESGGRGAYDPDNFIEDTSNPQIVKEKITLKMFVPKHSLHSDYEDMRLFKEMEEITNIHVDFVEANTESYNELRSTSWEDESIDAFLFWNTLEEQTTYASLGMIQPIGDLIDQYAPNYKKLMDANPEIEKRTTLGDGKIYSFASLNTVPRDLTFKQYINQAWLDELNLEMPKTIDEFYNVLVAFKNDDPNGNGLHDEIPLSSVGLNQTRNFLMSAFGYVSTGIEVGDDGKVVFVPTTENYWEYLQFANRLYNEGLLDKDVFSMSADKDLAQKGSQNIIGCFDGGAAYLIVGNDLDPDYTGVPALTSSINDKQMWLGFGNEISPDTIVIKSSSPYQREIVRWMDFFYTELGVQLESFGKEGVDWTWDNEEKTSWTFNVPEGMDIEEYRGTITPNVGLGTIPYWSGDFVLKDSTQQTQNINKAVEDAGYMNYLKVPYPSVTFTSEESIELSTLQIDLNNLVESKEASLIAKKDLTRADFDAFVAELKNARVERYVQIYQTAYDRYMAD</sequence>
<dbReference type="EMBL" id="DXCL01000020">
    <property type="protein sequence ID" value="HIZ03248.1"/>
    <property type="molecule type" value="Genomic_DNA"/>
</dbReference>
<feature type="chain" id="PRO_5039682122" evidence="1">
    <location>
        <begin position="23"/>
        <end position="530"/>
    </location>
</feature>
<evidence type="ECO:0000313" key="2">
    <source>
        <dbReference type="EMBL" id="HIZ03248.1"/>
    </source>
</evidence>
<evidence type="ECO:0000313" key="3">
    <source>
        <dbReference type="Proteomes" id="UP000824132"/>
    </source>
</evidence>
<protein>
    <submittedName>
        <fullName evidence="2">Extracellular solute-binding protein</fullName>
    </submittedName>
</protein>
<proteinExistence type="predicted"/>